<keyword evidence="3" id="KW-1185">Reference proteome</keyword>
<keyword evidence="1" id="KW-0812">Transmembrane</keyword>
<feature type="transmembrane region" description="Helical" evidence="1">
    <location>
        <begin position="133"/>
        <end position="153"/>
    </location>
</feature>
<comment type="caution">
    <text evidence="2">The sequence shown here is derived from an EMBL/GenBank/DDBJ whole genome shotgun (WGS) entry which is preliminary data.</text>
</comment>
<sequence>MKNTFEFKLPHFPTDIFEFENNIFSGKSTLKQNGVIVEQSKERGKPFLIKRVNDEIVEAFPKMNIPDISAQVLSIDGKRCVMAAQLKWYEYIIGALSFLSFFSVGGIGIIVGSTATIINYNFFRQNTSPIHKYLKVFGVNVICLVLYLIAVSLKMNQ</sequence>
<protein>
    <submittedName>
        <fullName evidence="2">Uncharacterized protein</fullName>
    </submittedName>
</protein>
<evidence type="ECO:0000256" key="1">
    <source>
        <dbReference type="SAM" id="Phobius"/>
    </source>
</evidence>
<evidence type="ECO:0000313" key="3">
    <source>
        <dbReference type="Proteomes" id="UP000533639"/>
    </source>
</evidence>
<gene>
    <name evidence="2" type="ORF">FLAPXU55_02810</name>
</gene>
<dbReference type="AlphaFoldDB" id="A0A9N8P2H4"/>
<name>A0A9N8P2H4_9FLAO</name>
<reference evidence="2 3" key="1">
    <citation type="submission" date="2020-06" db="EMBL/GenBank/DDBJ databases">
        <authorList>
            <person name="Criscuolo A."/>
        </authorList>
    </citation>
    <scope>NUCLEOTIDE SEQUENCE [LARGE SCALE GENOMIC DNA]</scope>
    <source>
        <strain evidence="2">PXU-55</strain>
    </source>
</reference>
<proteinExistence type="predicted"/>
<evidence type="ECO:0000313" key="2">
    <source>
        <dbReference type="EMBL" id="CAC9975107.1"/>
    </source>
</evidence>
<organism evidence="2 3">
    <name type="scientific">Flavobacterium panici</name>
    <dbReference type="NCBI Taxonomy" id="2654843"/>
    <lineage>
        <taxon>Bacteria</taxon>
        <taxon>Pseudomonadati</taxon>
        <taxon>Bacteroidota</taxon>
        <taxon>Flavobacteriia</taxon>
        <taxon>Flavobacteriales</taxon>
        <taxon>Flavobacteriaceae</taxon>
        <taxon>Flavobacterium</taxon>
    </lineage>
</organism>
<keyword evidence="1" id="KW-1133">Transmembrane helix</keyword>
<keyword evidence="1" id="KW-0472">Membrane</keyword>
<feature type="transmembrane region" description="Helical" evidence="1">
    <location>
        <begin position="88"/>
        <end position="113"/>
    </location>
</feature>
<dbReference type="RefSeq" id="WP_180858472.1">
    <property type="nucleotide sequence ID" value="NZ_CAIJDE010000045.1"/>
</dbReference>
<dbReference type="Proteomes" id="UP000533639">
    <property type="component" value="Unassembled WGS sequence"/>
</dbReference>
<dbReference type="EMBL" id="CAIJDE010000045">
    <property type="protein sequence ID" value="CAC9975107.1"/>
    <property type="molecule type" value="Genomic_DNA"/>
</dbReference>
<accession>A0A9N8P2H4</accession>